<dbReference type="InterPro" id="IPR001533">
    <property type="entry name" value="Pterin_deHydtase"/>
</dbReference>
<accession>A0A1U7CYC3</accession>
<dbReference type="Gene3D" id="3.30.1360.20">
    <property type="entry name" value="Transcriptional coactivator/pterin dehydratase"/>
    <property type="match status" value="1"/>
</dbReference>
<dbReference type="STRING" id="1387353.BSF38_05523"/>
<evidence type="ECO:0000256" key="1">
    <source>
        <dbReference type="ARBA" id="ARBA00001554"/>
    </source>
</evidence>
<evidence type="ECO:0000256" key="4">
    <source>
        <dbReference type="ARBA" id="ARBA00023239"/>
    </source>
</evidence>
<evidence type="ECO:0000313" key="6">
    <source>
        <dbReference type="Proteomes" id="UP000186309"/>
    </source>
</evidence>
<dbReference type="GO" id="GO:0006729">
    <property type="term" value="P:tetrahydrobiopterin biosynthetic process"/>
    <property type="evidence" value="ECO:0007669"/>
    <property type="project" value="InterPro"/>
</dbReference>
<proteinExistence type="inferred from homology"/>
<name>A0A1U7CYC3_9BACT</name>
<evidence type="ECO:0000256" key="2">
    <source>
        <dbReference type="ARBA" id="ARBA00006472"/>
    </source>
</evidence>
<sequence length="95" mass="10936">MSKLSEVQILDKLPAAPGWQRHGDMLVRTWQFPSFRRAIEFVNQVAGMMEKSDHYPDLVITFRNVRVEMSTHDVGGLTEHDFALIQEINAIPVDR</sequence>
<comment type="similarity">
    <text evidence="2">Belongs to the pterin-4-alpha-carbinolamine dehydratase family.</text>
</comment>
<dbReference type="GO" id="GO:0008124">
    <property type="term" value="F:4-alpha-hydroxytetrahydrobiopterin dehydratase activity"/>
    <property type="evidence" value="ECO:0007669"/>
    <property type="project" value="UniProtKB-EC"/>
</dbReference>
<organism evidence="5 6">
    <name type="scientific">Paludisphaera borealis</name>
    <dbReference type="NCBI Taxonomy" id="1387353"/>
    <lineage>
        <taxon>Bacteria</taxon>
        <taxon>Pseudomonadati</taxon>
        <taxon>Planctomycetota</taxon>
        <taxon>Planctomycetia</taxon>
        <taxon>Isosphaerales</taxon>
        <taxon>Isosphaeraceae</taxon>
        <taxon>Paludisphaera</taxon>
    </lineage>
</organism>
<dbReference type="InterPro" id="IPR036428">
    <property type="entry name" value="PCD_sf"/>
</dbReference>
<keyword evidence="4 5" id="KW-0456">Lyase</keyword>
<dbReference type="NCBIfam" id="NF002017">
    <property type="entry name" value="PRK00823.1-2"/>
    <property type="match status" value="1"/>
</dbReference>
<dbReference type="RefSeq" id="WP_076350236.1">
    <property type="nucleotide sequence ID" value="NZ_CP019082.1"/>
</dbReference>
<dbReference type="Proteomes" id="UP000186309">
    <property type="component" value="Chromosome"/>
</dbReference>
<keyword evidence="6" id="KW-1185">Reference proteome</keyword>
<dbReference type="AlphaFoldDB" id="A0A1U7CYC3"/>
<dbReference type="Pfam" id="PF01329">
    <property type="entry name" value="Pterin_4a"/>
    <property type="match status" value="1"/>
</dbReference>
<dbReference type="EC" id="4.2.1.96" evidence="3"/>
<reference evidence="6" key="1">
    <citation type="submission" date="2016-12" db="EMBL/GenBank/DDBJ databases">
        <title>Comparative genomics of four Isosphaeraceae planctomycetes: a common pool of plasmids and glycoside hydrolase genes.</title>
        <authorList>
            <person name="Ivanova A."/>
        </authorList>
    </citation>
    <scope>NUCLEOTIDE SEQUENCE [LARGE SCALE GENOMIC DNA]</scope>
    <source>
        <strain evidence="6">PX4</strain>
    </source>
</reference>
<dbReference type="PANTHER" id="PTHR12599:SF0">
    <property type="entry name" value="PTERIN-4-ALPHA-CARBINOLAMINE DEHYDRATASE"/>
    <property type="match status" value="1"/>
</dbReference>
<dbReference type="EMBL" id="CP019082">
    <property type="protein sequence ID" value="APW63935.1"/>
    <property type="molecule type" value="Genomic_DNA"/>
</dbReference>
<dbReference type="PANTHER" id="PTHR12599">
    <property type="entry name" value="PTERIN-4-ALPHA-CARBINOLAMINE DEHYDRATASE"/>
    <property type="match status" value="1"/>
</dbReference>
<gene>
    <name evidence="5" type="ORF">BSF38_05523</name>
</gene>
<comment type="catalytic activity">
    <reaction evidence="1">
        <text>(4aS,6R)-4a-hydroxy-L-erythro-5,6,7,8-tetrahydrobiopterin = (6R)-L-erythro-6,7-dihydrobiopterin + H2O</text>
        <dbReference type="Rhea" id="RHEA:11920"/>
        <dbReference type="ChEBI" id="CHEBI:15377"/>
        <dbReference type="ChEBI" id="CHEBI:15642"/>
        <dbReference type="ChEBI" id="CHEBI:43120"/>
        <dbReference type="EC" id="4.2.1.96"/>
    </reaction>
</comment>
<dbReference type="KEGG" id="pbor:BSF38_05523"/>
<evidence type="ECO:0000256" key="3">
    <source>
        <dbReference type="ARBA" id="ARBA00013252"/>
    </source>
</evidence>
<protein>
    <recommendedName>
        <fullName evidence="3">4a-hydroxytetrahydrobiopterin dehydratase</fullName>
        <ecNumber evidence="3">4.2.1.96</ecNumber>
    </recommendedName>
</protein>
<evidence type="ECO:0000313" key="5">
    <source>
        <dbReference type="EMBL" id="APW63935.1"/>
    </source>
</evidence>
<dbReference type="CDD" id="cd00488">
    <property type="entry name" value="PCD_DCoH"/>
    <property type="match status" value="1"/>
</dbReference>
<dbReference type="OrthoDB" id="15077at2"/>
<dbReference type="SUPFAM" id="SSF55248">
    <property type="entry name" value="PCD-like"/>
    <property type="match status" value="1"/>
</dbReference>